<feature type="domain" description="TfoX C-terminal" evidence="1">
    <location>
        <begin position="2"/>
        <end position="79"/>
    </location>
</feature>
<organism evidence="2 3">
    <name type="scientific">Clostridium aromativorans</name>
    <dbReference type="NCBI Taxonomy" id="2836848"/>
    <lineage>
        <taxon>Bacteria</taxon>
        <taxon>Bacillati</taxon>
        <taxon>Bacillota</taxon>
        <taxon>Clostridia</taxon>
        <taxon>Eubacteriales</taxon>
        <taxon>Clostridiaceae</taxon>
        <taxon>Clostridium</taxon>
    </lineage>
</organism>
<dbReference type="Pfam" id="PF04994">
    <property type="entry name" value="TfoX_C"/>
    <property type="match status" value="1"/>
</dbReference>
<sequence length="83" mass="9458">MNTLHELPNISKVIEKKLIEAGVDTPQSLMNIGSKEALSRIRLEDDTTCINMLYALKGAIKGIRWHSLSNDIKQELKEFYKTL</sequence>
<comment type="caution">
    <text evidence="2">The sequence shown here is derived from an EMBL/GenBank/DDBJ whole genome shotgun (WGS) entry which is preliminary data.</text>
</comment>
<gene>
    <name evidence="2" type="ORF">LN736_15365</name>
</gene>
<name>A0ABS8N9B4_9CLOT</name>
<keyword evidence="3" id="KW-1185">Reference proteome</keyword>
<protein>
    <submittedName>
        <fullName evidence="2">TfoX/Sxy family protein</fullName>
    </submittedName>
</protein>
<dbReference type="Proteomes" id="UP001165422">
    <property type="component" value="Unassembled WGS sequence"/>
</dbReference>
<dbReference type="PANTHER" id="PTHR36121">
    <property type="entry name" value="PROTEIN SXY"/>
    <property type="match status" value="1"/>
</dbReference>
<dbReference type="EMBL" id="JAJJPB010000026">
    <property type="protein sequence ID" value="MCC9296236.1"/>
    <property type="molecule type" value="Genomic_DNA"/>
</dbReference>
<dbReference type="InterPro" id="IPR007077">
    <property type="entry name" value="TfoX_C"/>
</dbReference>
<dbReference type="InterPro" id="IPR047525">
    <property type="entry name" value="TfoX-like"/>
</dbReference>
<dbReference type="RefSeq" id="WP_229981918.1">
    <property type="nucleotide sequence ID" value="NZ_JAJJPB010000026.1"/>
</dbReference>
<evidence type="ECO:0000313" key="3">
    <source>
        <dbReference type="Proteomes" id="UP001165422"/>
    </source>
</evidence>
<reference evidence="2" key="1">
    <citation type="submission" date="2021-11" db="EMBL/GenBank/DDBJ databases">
        <authorList>
            <person name="Qingchun L."/>
            <person name="Dong Z."/>
            <person name="Zongwei Q."/>
            <person name="Jia Z."/>
            <person name="Duotao L."/>
        </authorList>
    </citation>
    <scope>NUCLEOTIDE SEQUENCE</scope>
    <source>
        <strain evidence="2">WLY-B-L2</strain>
    </source>
</reference>
<proteinExistence type="predicted"/>
<evidence type="ECO:0000313" key="2">
    <source>
        <dbReference type="EMBL" id="MCC9296236.1"/>
    </source>
</evidence>
<dbReference type="PANTHER" id="PTHR36121:SF1">
    <property type="entry name" value="PROTEIN SXY"/>
    <property type="match status" value="1"/>
</dbReference>
<dbReference type="Gene3D" id="1.10.150.20">
    <property type="entry name" value="5' to 3' exonuclease, C-terminal subdomain"/>
    <property type="match status" value="1"/>
</dbReference>
<evidence type="ECO:0000259" key="1">
    <source>
        <dbReference type="Pfam" id="PF04994"/>
    </source>
</evidence>
<accession>A0ABS8N9B4</accession>